<name>A0A975FYK4_9CAUL</name>
<organism evidence="1 2">
    <name type="scientific">Phenylobacterium montanum</name>
    <dbReference type="NCBI Taxonomy" id="2823693"/>
    <lineage>
        <taxon>Bacteria</taxon>
        <taxon>Pseudomonadati</taxon>
        <taxon>Pseudomonadota</taxon>
        <taxon>Alphaproteobacteria</taxon>
        <taxon>Caulobacterales</taxon>
        <taxon>Caulobacteraceae</taxon>
        <taxon>Phenylobacterium</taxon>
    </lineage>
</organism>
<dbReference type="RefSeq" id="WP_211937850.1">
    <property type="nucleotide sequence ID" value="NZ_CP073078.1"/>
</dbReference>
<gene>
    <name evidence="1" type="ORF">KCG34_22595</name>
</gene>
<accession>A0A975FYK4</accession>
<evidence type="ECO:0000313" key="2">
    <source>
        <dbReference type="Proteomes" id="UP000676409"/>
    </source>
</evidence>
<dbReference type="Proteomes" id="UP000676409">
    <property type="component" value="Chromosome"/>
</dbReference>
<protein>
    <submittedName>
        <fullName evidence="1">Uncharacterized protein</fullName>
    </submittedName>
</protein>
<reference evidence="1" key="1">
    <citation type="submission" date="2021-04" db="EMBL/GenBank/DDBJ databases">
        <title>The complete genome sequence of Caulobacter sp. S6.</title>
        <authorList>
            <person name="Tang Y."/>
            <person name="Ouyang W."/>
            <person name="Liu Q."/>
            <person name="Huang B."/>
            <person name="Guo Z."/>
            <person name="Lei P."/>
        </authorList>
    </citation>
    <scope>NUCLEOTIDE SEQUENCE</scope>
    <source>
        <strain evidence="1">S6</strain>
    </source>
</reference>
<dbReference type="AlphaFoldDB" id="A0A975FYK4"/>
<keyword evidence="2" id="KW-1185">Reference proteome</keyword>
<proteinExistence type="predicted"/>
<sequence length="110" mass="12856">MPRYKTYTPKNISELMDLLGLMMLSSPTFVDKTGYFPERNIDTVFEALTESLKLMQKKLGEDRYARLIEMSNRMRAHFEADPEDKTDDSLKGRELIEEMETLLKQSARKS</sequence>
<dbReference type="EMBL" id="CP073078">
    <property type="protein sequence ID" value="QUD87800.1"/>
    <property type="molecule type" value="Genomic_DNA"/>
</dbReference>
<dbReference type="KEGG" id="caul:KCG34_22595"/>
<evidence type="ECO:0000313" key="1">
    <source>
        <dbReference type="EMBL" id="QUD87800.1"/>
    </source>
</evidence>